<dbReference type="GO" id="GO:0000049">
    <property type="term" value="F:tRNA binding"/>
    <property type="evidence" value="ECO:0007669"/>
    <property type="project" value="UniProtKB-UniRule"/>
</dbReference>
<evidence type="ECO:0000256" key="8">
    <source>
        <dbReference type="HAMAP-Rule" id="MF_01333"/>
    </source>
</evidence>
<reference evidence="13 15" key="2">
    <citation type="submission" date="2019-03" db="EMBL/GenBank/DDBJ databases">
        <title>Genomic Encyclopedia of Type Strains, Phase IV (KMG-IV): sequencing the most valuable type-strain genomes for metagenomic binning, comparative biology and taxonomic classification.</title>
        <authorList>
            <person name="Goeker M."/>
        </authorList>
    </citation>
    <scope>NUCLEOTIDE SEQUENCE [LARGE SCALE GENOMIC DNA]</scope>
    <source>
        <strain evidence="13 15">DSM 11603</strain>
    </source>
</reference>
<evidence type="ECO:0000259" key="11">
    <source>
        <dbReference type="Pfam" id="PF00673"/>
    </source>
</evidence>
<evidence type="ECO:0000256" key="5">
    <source>
        <dbReference type="ARBA" id="ARBA00022980"/>
    </source>
</evidence>
<dbReference type="GO" id="GO:1990904">
    <property type="term" value="C:ribonucleoprotein complex"/>
    <property type="evidence" value="ECO:0007669"/>
    <property type="project" value="UniProtKB-KW"/>
</dbReference>
<keyword evidence="4 8" id="KW-0694">RNA-binding</keyword>
<dbReference type="InterPro" id="IPR002132">
    <property type="entry name" value="Ribosomal_uL5"/>
</dbReference>
<dbReference type="EMBL" id="SNZF01000011">
    <property type="protein sequence ID" value="TDR35090.1"/>
    <property type="molecule type" value="Genomic_DNA"/>
</dbReference>
<evidence type="ECO:0000313" key="15">
    <source>
        <dbReference type="Proteomes" id="UP000294958"/>
    </source>
</evidence>
<reference evidence="12 14" key="1">
    <citation type="submission" date="2014-02" db="EMBL/GenBank/DDBJ databases">
        <title>Aquamicrobium defluvii Genome sequencing.</title>
        <authorList>
            <person name="Wang X."/>
        </authorList>
    </citation>
    <scope>NUCLEOTIDE SEQUENCE [LARGE SCALE GENOMIC DNA]</scope>
    <source>
        <strain evidence="12 14">W13Z1</strain>
    </source>
</reference>
<keyword evidence="2 8" id="KW-0820">tRNA-binding</keyword>
<dbReference type="HOGENOM" id="CLU_061015_2_1_5"/>
<dbReference type="FunFam" id="3.30.1440.10:FF:000001">
    <property type="entry name" value="50S ribosomal protein L5"/>
    <property type="match status" value="1"/>
</dbReference>
<dbReference type="EMBL" id="JENY01000037">
    <property type="protein sequence ID" value="EXL01800.1"/>
    <property type="molecule type" value="Genomic_DNA"/>
</dbReference>
<evidence type="ECO:0000256" key="6">
    <source>
        <dbReference type="ARBA" id="ARBA00023274"/>
    </source>
</evidence>
<dbReference type="NCBIfam" id="NF000585">
    <property type="entry name" value="PRK00010.1"/>
    <property type="match status" value="1"/>
</dbReference>
<comment type="caution">
    <text evidence="12">The sequence shown here is derived from an EMBL/GenBank/DDBJ whole genome shotgun (WGS) entry which is preliminary data.</text>
</comment>
<dbReference type="AlphaFoldDB" id="A0A011V048"/>
<evidence type="ECO:0000256" key="7">
    <source>
        <dbReference type="ARBA" id="ARBA00035245"/>
    </source>
</evidence>
<dbReference type="Pfam" id="PF00673">
    <property type="entry name" value="Ribosomal_L5_C"/>
    <property type="match status" value="1"/>
</dbReference>
<evidence type="ECO:0000256" key="2">
    <source>
        <dbReference type="ARBA" id="ARBA00022555"/>
    </source>
</evidence>
<accession>A0A011V048</accession>
<name>A0A011V048_9HYPH</name>
<dbReference type="InterPro" id="IPR020929">
    <property type="entry name" value="Ribosomal_uL5_CS"/>
</dbReference>
<dbReference type="OrthoDB" id="9806626at2"/>
<dbReference type="PATRIC" id="fig|69279.3.peg.4410"/>
<keyword evidence="15" id="KW-1185">Reference proteome</keyword>
<evidence type="ECO:0000313" key="13">
    <source>
        <dbReference type="EMBL" id="TDR35090.1"/>
    </source>
</evidence>
<dbReference type="eggNOG" id="COG0094">
    <property type="taxonomic scope" value="Bacteria"/>
</dbReference>
<keyword evidence="5 8" id="KW-0689">Ribosomal protein</keyword>
<dbReference type="Gene3D" id="3.30.1440.10">
    <property type="match status" value="1"/>
</dbReference>
<dbReference type="GO" id="GO:0006412">
    <property type="term" value="P:translation"/>
    <property type="evidence" value="ECO:0007669"/>
    <property type="project" value="UniProtKB-UniRule"/>
</dbReference>
<comment type="similarity">
    <text evidence="1 8 9">Belongs to the universal ribosomal protein uL5 family.</text>
</comment>
<organism evidence="12 14">
    <name type="scientific">Aquamicrobium defluvii</name>
    <dbReference type="NCBI Taxonomy" id="69279"/>
    <lineage>
        <taxon>Bacteria</taxon>
        <taxon>Pseudomonadati</taxon>
        <taxon>Pseudomonadota</taxon>
        <taxon>Alphaproteobacteria</taxon>
        <taxon>Hyphomicrobiales</taxon>
        <taxon>Phyllobacteriaceae</taxon>
        <taxon>Aquamicrobium</taxon>
    </lineage>
</organism>
<sequence length="190" mass="21515">MAKAAQAEAKNTPRLKKVYNETIRKSLQDQFNYSNEMQVPRIEKIVLNMGVGEATADSKKPSVAAEDLALITGQKAVVTRARKSIAGFKVRENMPIGAKVTLRNEKMYEFLDRLVNIALPRVRDFRGLNPKSFDGRGNYAMGLKEHIVFPEINYDKVDQMWGMDIIVCTTAKTDDEARALLKAFNFPFRQ</sequence>
<proteinExistence type="inferred from homology"/>
<dbReference type="HAMAP" id="MF_01333_B">
    <property type="entry name" value="Ribosomal_uL5_B"/>
    <property type="match status" value="1"/>
</dbReference>
<dbReference type="STRING" id="69279.BG36_16740"/>
<dbReference type="RefSeq" id="WP_035032301.1">
    <property type="nucleotide sequence ID" value="NZ_KK073909.1"/>
</dbReference>
<evidence type="ECO:0000259" key="10">
    <source>
        <dbReference type="Pfam" id="PF00281"/>
    </source>
</evidence>
<dbReference type="GO" id="GO:0019843">
    <property type="term" value="F:rRNA binding"/>
    <property type="evidence" value="ECO:0007669"/>
    <property type="project" value="UniProtKB-UniRule"/>
</dbReference>
<comment type="function">
    <text evidence="8">This is 1 of the proteins that bind and probably mediate the attachment of the 5S RNA into the large ribosomal subunit, where it forms part of the central protuberance. In the 70S ribosome it contacts protein S13 of the 30S subunit (bridge B1b), connecting the 2 subunits; this bridge is implicated in subunit movement. Contacts the P site tRNA; the 5S rRNA and some of its associated proteins might help stabilize positioning of ribosome-bound tRNAs.</text>
</comment>
<evidence type="ECO:0000256" key="4">
    <source>
        <dbReference type="ARBA" id="ARBA00022884"/>
    </source>
</evidence>
<evidence type="ECO:0000313" key="12">
    <source>
        <dbReference type="EMBL" id="EXL01800.1"/>
    </source>
</evidence>
<dbReference type="Pfam" id="PF00281">
    <property type="entry name" value="Ribosomal_L5"/>
    <property type="match status" value="1"/>
</dbReference>
<dbReference type="PIRSF" id="PIRSF002161">
    <property type="entry name" value="Ribosomal_L5"/>
    <property type="match status" value="1"/>
</dbReference>
<evidence type="ECO:0000256" key="9">
    <source>
        <dbReference type="RuleBase" id="RU003930"/>
    </source>
</evidence>
<evidence type="ECO:0000256" key="1">
    <source>
        <dbReference type="ARBA" id="ARBA00008553"/>
    </source>
</evidence>
<comment type="subunit">
    <text evidence="8">Part of the 50S ribosomal subunit; part of the 5S rRNA/L5/L18/L25 subcomplex. Contacts the 5S rRNA and the P site tRNA. Forms a bridge to the 30S subunit in the 70S ribosome.</text>
</comment>
<feature type="domain" description="Large ribosomal subunit protein uL5 C-terminal" evidence="11">
    <location>
        <begin position="95"/>
        <end position="188"/>
    </location>
</feature>
<gene>
    <name evidence="8" type="primary">rplE</name>
    <name evidence="12" type="ORF">BG36_16740</name>
    <name evidence="13" type="ORF">DES43_11196</name>
</gene>
<dbReference type="InterPro" id="IPR031309">
    <property type="entry name" value="Ribosomal_uL5_C"/>
</dbReference>
<evidence type="ECO:0000256" key="3">
    <source>
        <dbReference type="ARBA" id="ARBA00022730"/>
    </source>
</evidence>
<feature type="domain" description="Large ribosomal subunit protein uL5 N-terminal" evidence="10">
    <location>
        <begin position="35"/>
        <end position="91"/>
    </location>
</feature>
<keyword evidence="6 8" id="KW-0687">Ribonucleoprotein</keyword>
<evidence type="ECO:0000313" key="14">
    <source>
        <dbReference type="Proteomes" id="UP000019849"/>
    </source>
</evidence>
<dbReference type="Proteomes" id="UP000294958">
    <property type="component" value="Unassembled WGS sequence"/>
</dbReference>
<dbReference type="PANTHER" id="PTHR11994">
    <property type="entry name" value="60S RIBOSOMAL PROTEIN L11-RELATED"/>
    <property type="match status" value="1"/>
</dbReference>
<dbReference type="Proteomes" id="UP000019849">
    <property type="component" value="Unassembled WGS sequence"/>
</dbReference>
<dbReference type="InterPro" id="IPR031310">
    <property type="entry name" value="Ribosomal_uL5_N"/>
</dbReference>
<dbReference type="PROSITE" id="PS00358">
    <property type="entry name" value="RIBOSOMAL_L5"/>
    <property type="match status" value="1"/>
</dbReference>
<dbReference type="InterPro" id="IPR022803">
    <property type="entry name" value="Ribosomal_uL5_dom_sf"/>
</dbReference>
<dbReference type="GO" id="GO:0005840">
    <property type="term" value="C:ribosome"/>
    <property type="evidence" value="ECO:0007669"/>
    <property type="project" value="UniProtKB-KW"/>
</dbReference>
<protein>
    <recommendedName>
        <fullName evidence="7 8">Large ribosomal subunit protein uL5</fullName>
    </recommendedName>
</protein>
<keyword evidence="3 8" id="KW-0699">rRNA-binding</keyword>
<dbReference type="GO" id="GO:0003735">
    <property type="term" value="F:structural constituent of ribosome"/>
    <property type="evidence" value="ECO:0007669"/>
    <property type="project" value="InterPro"/>
</dbReference>
<dbReference type="SUPFAM" id="SSF55282">
    <property type="entry name" value="RL5-like"/>
    <property type="match status" value="1"/>
</dbReference>
<dbReference type="InterPro" id="IPR020930">
    <property type="entry name" value="Ribosomal_uL5_bac-type"/>
</dbReference>